<organism evidence="1 2">
    <name type="scientific">Panagrolaimus sp. ES5</name>
    <dbReference type="NCBI Taxonomy" id="591445"/>
    <lineage>
        <taxon>Eukaryota</taxon>
        <taxon>Metazoa</taxon>
        <taxon>Ecdysozoa</taxon>
        <taxon>Nematoda</taxon>
        <taxon>Chromadorea</taxon>
        <taxon>Rhabditida</taxon>
        <taxon>Tylenchina</taxon>
        <taxon>Panagrolaimomorpha</taxon>
        <taxon>Panagrolaimoidea</taxon>
        <taxon>Panagrolaimidae</taxon>
        <taxon>Panagrolaimus</taxon>
    </lineage>
</organism>
<reference evidence="2" key="1">
    <citation type="submission" date="2022-11" db="UniProtKB">
        <authorList>
            <consortium name="WormBaseParasite"/>
        </authorList>
    </citation>
    <scope>IDENTIFICATION</scope>
</reference>
<name>A0AC34FDV1_9BILA</name>
<dbReference type="Proteomes" id="UP000887579">
    <property type="component" value="Unplaced"/>
</dbReference>
<evidence type="ECO:0000313" key="2">
    <source>
        <dbReference type="WBParaSite" id="ES5_v2.g14969.t1"/>
    </source>
</evidence>
<accession>A0AC34FDV1</accession>
<sequence>MLQNEDLIYQFSNMMDYDIIPPFIPISRAENFDPSKTKVFFIDENNINYGVRLLEKALPYVVGIDVEKDVLKKSDEIDILSIAFDDKVLLLHKVKNEKLIKVIESLRDTKIAYFGGNDMSPFPLTQPRINVQSFFNNQSLSSAYEKCFGKRIDKSHTFSPWANDTLSNDQISYAVIDALAVLRIFAYLKQKSHFYL</sequence>
<protein>
    <submittedName>
        <fullName evidence="2">3'-5' exonuclease domain-containing protein</fullName>
    </submittedName>
</protein>
<proteinExistence type="predicted"/>
<dbReference type="WBParaSite" id="ES5_v2.g14969.t1">
    <property type="protein sequence ID" value="ES5_v2.g14969.t1"/>
    <property type="gene ID" value="ES5_v2.g14969"/>
</dbReference>
<evidence type="ECO:0000313" key="1">
    <source>
        <dbReference type="Proteomes" id="UP000887579"/>
    </source>
</evidence>